<evidence type="ECO:0000313" key="3">
    <source>
        <dbReference type="Proteomes" id="UP001162131"/>
    </source>
</evidence>
<dbReference type="EMBL" id="CAJZBQ010000030">
    <property type="protein sequence ID" value="CAG9322144.1"/>
    <property type="molecule type" value="Genomic_DNA"/>
</dbReference>
<dbReference type="InterPro" id="IPR001356">
    <property type="entry name" value="HD"/>
</dbReference>
<dbReference type="InterPro" id="IPR010982">
    <property type="entry name" value="Lambda_DNA-bd_dom_sf"/>
</dbReference>
<accession>A0AAU9JF05</accession>
<feature type="region of interest" description="Disordered" evidence="1">
    <location>
        <begin position="288"/>
        <end position="308"/>
    </location>
</feature>
<keyword evidence="3" id="KW-1185">Reference proteome</keyword>
<dbReference type="Gene3D" id="1.10.260.40">
    <property type="entry name" value="lambda repressor-like DNA-binding domains"/>
    <property type="match status" value="1"/>
</dbReference>
<evidence type="ECO:0000256" key="1">
    <source>
        <dbReference type="SAM" id="MobiDB-lite"/>
    </source>
</evidence>
<comment type="caution">
    <text evidence="2">The sequence shown here is derived from an EMBL/GenBank/DDBJ whole genome shotgun (WGS) entry which is preliminary data.</text>
</comment>
<reference evidence="2" key="1">
    <citation type="submission" date="2021-09" db="EMBL/GenBank/DDBJ databases">
        <authorList>
            <consortium name="AG Swart"/>
            <person name="Singh M."/>
            <person name="Singh A."/>
            <person name="Seah K."/>
            <person name="Emmerich C."/>
        </authorList>
    </citation>
    <scope>NUCLEOTIDE SEQUENCE</scope>
    <source>
        <strain evidence="2">ATCC30299</strain>
    </source>
</reference>
<sequence>MEDRYIGLCALFQGIGTASKLLHKSEGEIKHLISKINYENIPCLSSLSEVLRKMISNLSLERAAEIFNISPFALEFITSQSVKAPSLQINFEENTSECVAQLKKRVGRLYENGVKPKIIQNLFDLPNIYMIHSWFDWNKMSGSKGKKNSYLKYKIQVLRREGKTDDEIAKELLIGKHRIGEVSGDLERYAIIYGQNEIKTVLKMHEKTKNKEKLAKKIGVPERTVIRWFKNKAEGLRYSKGGIIESDEEGDTMTKFLALEKHYLNGGIKTNDLGDKVIKWINNFESKTQEDIGNPNKRQKTTEEEKIE</sequence>
<evidence type="ECO:0000313" key="2">
    <source>
        <dbReference type="EMBL" id="CAG9322144.1"/>
    </source>
</evidence>
<dbReference type="AlphaFoldDB" id="A0AAU9JF05"/>
<proteinExistence type="predicted"/>
<organism evidence="2 3">
    <name type="scientific">Blepharisma stoltei</name>
    <dbReference type="NCBI Taxonomy" id="1481888"/>
    <lineage>
        <taxon>Eukaryota</taxon>
        <taxon>Sar</taxon>
        <taxon>Alveolata</taxon>
        <taxon>Ciliophora</taxon>
        <taxon>Postciliodesmatophora</taxon>
        <taxon>Heterotrichea</taxon>
        <taxon>Heterotrichida</taxon>
        <taxon>Blepharismidae</taxon>
        <taxon>Blepharisma</taxon>
    </lineage>
</organism>
<dbReference type="GO" id="GO:0003677">
    <property type="term" value="F:DNA binding"/>
    <property type="evidence" value="ECO:0007669"/>
    <property type="project" value="InterPro"/>
</dbReference>
<name>A0AAU9JF05_9CILI</name>
<gene>
    <name evidence="2" type="ORF">BSTOLATCC_MIC30524</name>
</gene>
<dbReference type="CDD" id="cd00086">
    <property type="entry name" value="homeodomain"/>
    <property type="match status" value="1"/>
</dbReference>
<protein>
    <submittedName>
        <fullName evidence="2">Uncharacterized protein</fullName>
    </submittedName>
</protein>
<dbReference type="Proteomes" id="UP001162131">
    <property type="component" value="Unassembled WGS sequence"/>
</dbReference>